<dbReference type="PANTHER" id="PTHR38451:SF1">
    <property type="entry name" value="TRNA (ADENINE(22)-N(1))-METHYLTRANSFERASE"/>
    <property type="match status" value="1"/>
</dbReference>
<accession>A0ABS1T740</accession>
<keyword evidence="1" id="KW-0808">Transferase</keyword>
<proteinExistence type="predicted"/>
<dbReference type="EMBL" id="JAESWC010000002">
    <property type="protein sequence ID" value="MBL4935154.1"/>
    <property type="molecule type" value="Genomic_DNA"/>
</dbReference>
<dbReference type="InterPro" id="IPR006901">
    <property type="entry name" value="TrmK"/>
</dbReference>
<dbReference type="RefSeq" id="WP_202747765.1">
    <property type="nucleotide sequence ID" value="NZ_JAESWC010000002.1"/>
</dbReference>
<keyword evidence="2" id="KW-1185">Reference proteome</keyword>
<gene>
    <name evidence="1" type="ORF">JK636_05220</name>
</gene>
<sequence>MELSFRLKSIASIIEKCDAIADIGTDHAYLPIHLVKKGVCKYAIASDINKGPVEKALKNIVIENLEDKIECRLGGGFSTIAPLEVQSAVIAGMGGNLIRDIVEEGMDVFKELNYCVFQPVQNPDILREYIYSKGFTILDEELCIDEGKFYEIIKVKYSRSKLAVSPIYYEIGKKLIDKKHPLVNKYINFKLEKYYKIYNSILDSTDNAKIRKVEVMDKIKQLKELLINES</sequence>
<dbReference type="SUPFAM" id="SSF53335">
    <property type="entry name" value="S-adenosyl-L-methionine-dependent methyltransferases"/>
    <property type="match status" value="1"/>
</dbReference>
<keyword evidence="1" id="KW-0489">Methyltransferase</keyword>
<comment type="caution">
    <text evidence="1">The sequence shown here is derived from an EMBL/GenBank/DDBJ whole genome shotgun (WGS) entry which is preliminary data.</text>
</comment>
<evidence type="ECO:0000313" key="1">
    <source>
        <dbReference type="EMBL" id="MBL4935154.1"/>
    </source>
</evidence>
<dbReference type="GO" id="GO:0008168">
    <property type="term" value="F:methyltransferase activity"/>
    <property type="evidence" value="ECO:0007669"/>
    <property type="project" value="UniProtKB-KW"/>
</dbReference>
<dbReference type="GO" id="GO:0032259">
    <property type="term" value="P:methylation"/>
    <property type="evidence" value="ECO:0007669"/>
    <property type="project" value="UniProtKB-KW"/>
</dbReference>
<protein>
    <submittedName>
        <fullName evidence="1">SAM-dependent methyltransferase</fullName>
    </submittedName>
</protein>
<organism evidence="1 2">
    <name type="scientific">Clostridium rhizosphaerae</name>
    <dbReference type="NCBI Taxonomy" id="2803861"/>
    <lineage>
        <taxon>Bacteria</taxon>
        <taxon>Bacillati</taxon>
        <taxon>Bacillota</taxon>
        <taxon>Clostridia</taxon>
        <taxon>Eubacteriales</taxon>
        <taxon>Clostridiaceae</taxon>
        <taxon>Clostridium</taxon>
    </lineage>
</organism>
<dbReference type="PANTHER" id="PTHR38451">
    <property type="entry name" value="TRNA (ADENINE(22)-N(1))-METHYLTRANSFERASE"/>
    <property type="match status" value="1"/>
</dbReference>
<dbReference type="PIRSF" id="PIRSF018637">
    <property type="entry name" value="TrmK"/>
    <property type="match status" value="1"/>
</dbReference>
<dbReference type="InterPro" id="IPR029063">
    <property type="entry name" value="SAM-dependent_MTases_sf"/>
</dbReference>
<dbReference type="Pfam" id="PF04816">
    <property type="entry name" value="TrmK"/>
    <property type="match status" value="1"/>
</dbReference>
<evidence type="ECO:0000313" key="2">
    <source>
        <dbReference type="Proteomes" id="UP000632377"/>
    </source>
</evidence>
<reference evidence="1 2" key="1">
    <citation type="submission" date="2021-01" db="EMBL/GenBank/DDBJ databases">
        <title>Genome public.</title>
        <authorList>
            <person name="Liu C."/>
            <person name="Sun Q."/>
        </authorList>
    </citation>
    <scope>NUCLEOTIDE SEQUENCE [LARGE SCALE GENOMIC DNA]</scope>
    <source>
        <strain evidence="1 2">YIM B02515</strain>
    </source>
</reference>
<dbReference type="Gene3D" id="3.40.50.150">
    <property type="entry name" value="Vaccinia Virus protein VP39"/>
    <property type="match status" value="1"/>
</dbReference>
<name>A0ABS1T740_9CLOT</name>
<dbReference type="Proteomes" id="UP000632377">
    <property type="component" value="Unassembled WGS sequence"/>
</dbReference>